<proteinExistence type="predicted"/>
<gene>
    <name evidence="1" type="primary">NS2</name>
</gene>
<evidence type="ECO:0000313" key="1">
    <source>
        <dbReference type="EMBL" id="QOD39602.1"/>
    </source>
</evidence>
<protein>
    <submittedName>
        <fullName evidence="1">NS2</fullName>
    </submittedName>
</protein>
<name>A0A7L7YQR3_9VIRU</name>
<reference evidence="1" key="1">
    <citation type="submission" date="2020-07" db="EMBL/GenBank/DDBJ databases">
        <title>Diversity of sea star-associated densoviruses and transcribed endogenized viral elements of densovirus origin.</title>
        <authorList>
            <person name="Jackson E.W."/>
            <person name="Hewson I."/>
        </authorList>
    </citation>
    <scope>NUCLEOTIDE SEQUENCE</scope>
</reference>
<accession>A0A7L7YQR3</accession>
<organism evidence="1">
    <name type="scientific">uncultured densovirus</name>
    <dbReference type="NCBI Taxonomy" id="748192"/>
    <lineage>
        <taxon>Viruses</taxon>
        <taxon>Monodnaviria</taxon>
        <taxon>Shotokuvirae</taxon>
        <taxon>Cossaviricota</taxon>
        <taxon>Quintoviricetes</taxon>
        <taxon>Piccovirales</taxon>
        <taxon>Parvoviridae</taxon>
        <taxon>Densovirinae</taxon>
        <taxon>environmental samples</taxon>
    </lineage>
</organism>
<sequence>MICSNIIHVLTVWMNGNFLIVVFNYSEWKMNVEEAIKILVEAKLQRNSVLQESPGYLIHLAQYIYNNPVGVANENEALETFADCLQKIAKVWILNLENYPKVLYPDVIKRAKGLLGGTVQTSLTALTKPRLLEYVTSFEILDTSFTPEALASSVSMVLTCISSTTVPSQETELAGAPSSKKRKLSPEFDLDQVFSDQPCSVISQYPTGNILSFISQRKEEEEEHTRYEYSDEWKKYRLQLKITRTKDVKDIVKKDHWKYVANWMDLNFDENTKLHKSVKKVLEDAASLVREKGKDVKRSTRKY</sequence>
<dbReference type="EMBL" id="MT733050">
    <property type="protein sequence ID" value="QOD39602.1"/>
    <property type="molecule type" value="Genomic_DNA"/>
</dbReference>